<accession>A0AAD8MEL9</accession>
<name>A0AAD8MEL9_9APIA</name>
<evidence type="ECO:0000313" key="3">
    <source>
        <dbReference type="EMBL" id="KAK1369949.1"/>
    </source>
</evidence>
<dbReference type="Pfam" id="PF10312">
    <property type="entry name" value="Cactin_mid"/>
    <property type="match status" value="1"/>
</dbReference>
<sequence>METKRRHCVPDDAESSNENEYESIKQQRKKRKIIKSDMASKLAKQIKSCNANASSHLPLKIMYSVKEDSNKKRAEAFSLMRPTNKKNSHLSLKTMCSVKKDKRIERERMEEIEKVKRRVEKAIEERMAFSDLVCGHQLPAEFLGDERGLHLSIVANVMNLLQGKSYSDLELLQSKIESLMRSGLANVVDYWEAILKLINIYKGKACLKDILANLFPKPLGKDHRSLRNAGYDGMNDLLETEETEVTGSSCSPHLLHGEEIGDNFEMMTMGVMEEGDALSGNNDEGICQSQYIMEEGDALSGNNGEGIHQSQVYWTQKKCRLRKPKYFRMGVFLKKRFKCTFEREILYIDVNFKRNPYCR</sequence>
<comment type="caution">
    <text evidence="3">The sequence shown here is derived from an EMBL/GenBank/DDBJ whole genome shotgun (WGS) entry which is preliminary data.</text>
</comment>
<evidence type="ECO:0000313" key="4">
    <source>
        <dbReference type="Proteomes" id="UP001237642"/>
    </source>
</evidence>
<dbReference type="InterPro" id="IPR018816">
    <property type="entry name" value="Cactin_central"/>
</dbReference>
<dbReference type="PANTHER" id="PTHR21737">
    <property type="entry name" value="POLYGLUTAMINE BINDING PROTEIN 1/MARVEL MEMBRANE-ASSOCIATING DOMAIN CONTAINING 3"/>
    <property type="match status" value="1"/>
</dbReference>
<dbReference type="GO" id="GO:0045292">
    <property type="term" value="P:mRNA cis splicing, via spliceosome"/>
    <property type="evidence" value="ECO:0007669"/>
    <property type="project" value="TreeGrafter"/>
</dbReference>
<dbReference type="GO" id="GO:0005681">
    <property type="term" value="C:spliceosomal complex"/>
    <property type="evidence" value="ECO:0007669"/>
    <property type="project" value="TreeGrafter"/>
</dbReference>
<dbReference type="GO" id="GO:0005737">
    <property type="term" value="C:cytoplasm"/>
    <property type="evidence" value="ECO:0007669"/>
    <property type="project" value="TreeGrafter"/>
</dbReference>
<reference evidence="3" key="2">
    <citation type="submission" date="2023-05" db="EMBL/GenBank/DDBJ databases">
        <authorList>
            <person name="Schelkunov M.I."/>
        </authorList>
    </citation>
    <scope>NUCLEOTIDE SEQUENCE</scope>
    <source>
        <strain evidence="3">Hsosn_3</strain>
        <tissue evidence="3">Leaf</tissue>
    </source>
</reference>
<gene>
    <name evidence="3" type="ORF">POM88_036041</name>
</gene>
<evidence type="ECO:0000259" key="2">
    <source>
        <dbReference type="Pfam" id="PF10312"/>
    </source>
</evidence>
<dbReference type="EMBL" id="JAUIZM010000008">
    <property type="protein sequence ID" value="KAK1369949.1"/>
    <property type="molecule type" value="Genomic_DNA"/>
</dbReference>
<evidence type="ECO:0000256" key="1">
    <source>
        <dbReference type="SAM" id="MobiDB-lite"/>
    </source>
</evidence>
<proteinExistence type="predicted"/>
<feature type="domain" description="Splicing factor cactin central" evidence="2">
    <location>
        <begin position="143"/>
        <end position="210"/>
    </location>
</feature>
<protein>
    <recommendedName>
        <fullName evidence="2">Splicing factor cactin central domain-containing protein</fullName>
    </recommendedName>
</protein>
<dbReference type="AlphaFoldDB" id="A0AAD8MEL9"/>
<keyword evidence="4" id="KW-1185">Reference proteome</keyword>
<dbReference type="Proteomes" id="UP001237642">
    <property type="component" value="Unassembled WGS sequence"/>
</dbReference>
<feature type="region of interest" description="Disordered" evidence="1">
    <location>
        <begin position="1"/>
        <end position="29"/>
    </location>
</feature>
<organism evidence="3 4">
    <name type="scientific">Heracleum sosnowskyi</name>
    <dbReference type="NCBI Taxonomy" id="360622"/>
    <lineage>
        <taxon>Eukaryota</taxon>
        <taxon>Viridiplantae</taxon>
        <taxon>Streptophyta</taxon>
        <taxon>Embryophyta</taxon>
        <taxon>Tracheophyta</taxon>
        <taxon>Spermatophyta</taxon>
        <taxon>Magnoliopsida</taxon>
        <taxon>eudicotyledons</taxon>
        <taxon>Gunneridae</taxon>
        <taxon>Pentapetalae</taxon>
        <taxon>asterids</taxon>
        <taxon>campanulids</taxon>
        <taxon>Apiales</taxon>
        <taxon>Apiaceae</taxon>
        <taxon>Apioideae</taxon>
        <taxon>apioid superclade</taxon>
        <taxon>Tordylieae</taxon>
        <taxon>Tordyliinae</taxon>
        <taxon>Heracleum</taxon>
    </lineage>
</organism>
<dbReference type="PANTHER" id="PTHR21737:SF4">
    <property type="entry name" value="SPLICING FACTOR CACTIN"/>
    <property type="match status" value="1"/>
</dbReference>
<reference evidence="3" key="1">
    <citation type="submission" date="2023-02" db="EMBL/GenBank/DDBJ databases">
        <title>Genome of toxic invasive species Heracleum sosnowskyi carries increased number of genes despite the absence of recent whole-genome duplications.</title>
        <authorList>
            <person name="Schelkunov M."/>
            <person name="Shtratnikova V."/>
            <person name="Makarenko M."/>
            <person name="Klepikova A."/>
            <person name="Omelchenko D."/>
            <person name="Novikova G."/>
            <person name="Obukhova E."/>
            <person name="Bogdanov V."/>
            <person name="Penin A."/>
            <person name="Logacheva M."/>
        </authorList>
    </citation>
    <scope>NUCLEOTIDE SEQUENCE</scope>
    <source>
        <strain evidence="3">Hsosn_3</strain>
        <tissue evidence="3">Leaf</tissue>
    </source>
</reference>
<feature type="compositionally biased region" description="Acidic residues" evidence="1">
    <location>
        <begin position="11"/>
        <end position="21"/>
    </location>
</feature>